<keyword evidence="2 3" id="KW-0808">Transferase</keyword>
<dbReference type="NCBIfam" id="TIGR00095">
    <property type="entry name" value="16S rRNA (guanine(966)-N(2))-methyltransferase RsmD"/>
    <property type="match status" value="1"/>
</dbReference>
<sequence>MAISARLIRGSDTQRSYSSLSPVTGRTTLRVPRRPLTKSWRKTHVLQDVGMTRIVAGRAGGRRLKVPAQGTRPTSERVREALFNALESAGELRGRRVLDLYAGSGALGLEALSRGASGALFVESDRRAVGVLRANVADLRLGGTVRAGTVESVLAKPADEPFDLVLADPPYAVDTARLGVMLTALAEGGWVAEDGLVIIERARRDGEPDWPAGFEPLRTMSHGDTAMYWAEYVTSSRQAG</sequence>
<proteinExistence type="predicted"/>
<dbReference type="EC" id="2.1.1.171" evidence="3"/>
<evidence type="ECO:0000313" key="3">
    <source>
        <dbReference type="EMBL" id="NKQ56494.1"/>
    </source>
</evidence>
<dbReference type="CDD" id="cd02440">
    <property type="entry name" value="AdoMet_MTases"/>
    <property type="match status" value="1"/>
</dbReference>
<protein>
    <submittedName>
        <fullName evidence="3">16S rRNA (Guanine(966)-N(2))-methyltransferase RsmD</fullName>
        <ecNumber evidence="3">2.1.1.171</ecNumber>
    </submittedName>
</protein>
<gene>
    <name evidence="3" type="primary">rsmD</name>
    <name evidence="3" type="ORF">HFP15_26815</name>
</gene>
<dbReference type="RefSeq" id="WP_168519525.1">
    <property type="nucleotide sequence ID" value="NZ_JAAXLS010000023.1"/>
</dbReference>
<dbReference type="EMBL" id="JAAXLS010000023">
    <property type="protein sequence ID" value="NKQ56494.1"/>
    <property type="molecule type" value="Genomic_DNA"/>
</dbReference>
<keyword evidence="1 3" id="KW-0489">Methyltransferase</keyword>
<dbReference type="Pfam" id="PF03602">
    <property type="entry name" value="Cons_hypoth95"/>
    <property type="match status" value="1"/>
</dbReference>
<organism evidence="3 4">
    <name type="scientific">Amycolatopsis acididurans</name>
    <dbReference type="NCBI Taxonomy" id="2724524"/>
    <lineage>
        <taxon>Bacteria</taxon>
        <taxon>Bacillati</taxon>
        <taxon>Actinomycetota</taxon>
        <taxon>Actinomycetes</taxon>
        <taxon>Pseudonocardiales</taxon>
        <taxon>Pseudonocardiaceae</taxon>
        <taxon>Amycolatopsis</taxon>
    </lineage>
</organism>
<comment type="caution">
    <text evidence="3">The sequence shown here is derived from an EMBL/GenBank/DDBJ whole genome shotgun (WGS) entry which is preliminary data.</text>
</comment>
<dbReference type="InterPro" id="IPR029063">
    <property type="entry name" value="SAM-dependent_MTases_sf"/>
</dbReference>
<evidence type="ECO:0000256" key="1">
    <source>
        <dbReference type="ARBA" id="ARBA00022603"/>
    </source>
</evidence>
<name>A0ABX1JAG2_9PSEU</name>
<dbReference type="Gene3D" id="3.40.50.150">
    <property type="entry name" value="Vaccinia Virus protein VP39"/>
    <property type="match status" value="1"/>
</dbReference>
<keyword evidence="4" id="KW-1185">Reference proteome</keyword>
<reference evidence="3 4" key="1">
    <citation type="submission" date="2020-04" db="EMBL/GenBank/DDBJ databases">
        <title>Novel species.</title>
        <authorList>
            <person name="Teo W.F.A."/>
            <person name="Lipun K."/>
            <person name="Srisuk N."/>
            <person name="Duangmal K."/>
        </authorList>
    </citation>
    <scope>NUCLEOTIDE SEQUENCE [LARGE SCALE GENOMIC DNA]</scope>
    <source>
        <strain evidence="3 4">K13G38</strain>
    </source>
</reference>
<dbReference type="InterPro" id="IPR002052">
    <property type="entry name" value="DNA_methylase_N6_adenine_CS"/>
</dbReference>
<evidence type="ECO:0000256" key="2">
    <source>
        <dbReference type="ARBA" id="ARBA00022679"/>
    </source>
</evidence>
<dbReference type="SUPFAM" id="SSF53335">
    <property type="entry name" value="S-adenosyl-L-methionine-dependent methyltransferases"/>
    <property type="match status" value="1"/>
</dbReference>
<evidence type="ECO:0000313" key="4">
    <source>
        <dbReference type="Proteomes" id="UP000715441"/>
    </source>
</evidence>
<dbReference type="InterPro" id="IPR004398">
    <property type="entry name" value="RNA_MeTrfase_RsmD"/>
</dbReference>
<dbReference type="PANTHER" id="PTHR43542:SF1">
    <property type="entry name" value="METHYLTRANSFERASE"/>
    <property type="match status" value="1"/>
</dbReference>
<dbReference type="PANTHER" id="PTHR43542">
    <property type="entry name" value="METHYLTRANSFERASE"/>
    <property type="match status" value="1"/>
</dbReference>
<dbReference type="Proteomes" id="UP000715441">
    <property type="component" value="Unassembled WGS sequence"/>
</dbReference>
<accession>A0ABX1JAG2</accession>
<dbReference type="PROSITE" id="PS00092">
    <property type="entry name" value="N6_MTASE"/>
    <property type="match status" value="1"/>
</dbReference>
<dbReference type="GO" id="GO:0052913">
    <property type="term" value="F:16S rRNA (guanine(966)-N(2))-methyltransferase activity"/>
    <property type="evidence" value="ECO:0007669"/>
    <property type="project" value="UniProtKB-EC"/>
</dbReference>